<feature type="region of interest" description="Disordered" evidence="3">
    <location>
        <begin position="62"/>
        <end position="93"/>
    </location>
</feature>
<dbReference type="PANTHER" id="PTHR12774:SF2">
    <property type="entry name" value="PEROXISOMAL BIOGENESIS FACTOR 19"/>
    <property type="match status" value="1"/>
</dbReference>
<dbReference type="EnsemblMetazoa" id="XM_038206804.1">
    <property type="protein sequence ID" value="XP_038062732.1"/>
    <property type="gene ID" value="LOC119733216"/>
</dbReference>
<dbReference type="Gene3D" id="1.20.120.900">
    <property type="entry name" value="Pex19, mPTS binding domain"/>
    <property type="match status" value="1"/>
</dbReference>
<accession>A0A914AG86</accession>
<dbReference type="OMA" id="ASKEVMY"/>
<dbReference type="OrthoDB" id="21292at2759"/>
<dbReference type="PANTHER" id="PTHR12774">
    <property type="entry name" value="PEROXISOMAL BIOGENESIS FACTOR 19"/>
    <property type="match status" value="1"/>
</dbReference>
<feature type="compositionally biased region" description="Polar residues" evidence="3">
    <location>
        <begin position="20"/>
        <end position="31"/>
    </location>
</feature>
<dbReference type="GO" id="GO:0045046">
    <property type="term" value="P:protein import into peroxisome membrane"/>
    <property type="evidence" value="ECO:0007669"/>
    <property type="project" value="TreeGrafter"/>
</dbReference>
<dbReference type="GO" id="GO:0005778">
    <property type="term" value="C:peroxisomal membrane"/>
    <property type="evidence" value="ECO:0007669"/>
    <property type="project" value="TreeGrafter"/>
</dbReference>
<protein>
    <recommendedName>
        <fullName evidence="2">Peroxin-19</fullName>
    </recommendedName>
</protein>
<evidence type="ECO:0000256" key="1">
    <source>
        <dbReference type="ARBA" id="ARBA00006326"/>
    </source>
</evidence>
<dbReference type="InterPro" id="IPR038322">
    <property type="entry name" value="Pex19_C_sf"/>
</dbReference>
<dbReference type="InterPro" id="IPR006708">
    <property type="entry name" value="Pex19"/>
</dbReference>
<name>A0A914AG86_PATMI</name>
<organism evidence="4 5">
    <name type="scientific">Patiria miniata</name>
    <name type="common">Bat star</name>
    <name type="synonym">Asterina miniata</name>
    <dbReference type="NCBI Taxonomy" id="46514"/>
    <lineage>
        <taxon>Eukaryota</taxon>
        <taxon>Metazoa</taxon>
        <taxon>Echinodermata</taxon>
        <taxon>Eleutherozoa</taxon>
        <taxon>Asterozoa</taxon>
        <taxon>Asteroidea</taxon>
        <taxon>Valvatacea</taxon>
        <taxon>Valvatida</taxon>
        <taxon>Asterinidae</taxon>
        <taxon>Patiria</taxon>
    </lineage>
</organism>
<evidence type="ECO:0000313" key="4">
    <source>
        <dbReference type="EnsemblMetazoa" id="XP_038062732.1"/>
    </source>
</evidence>
<dbReference type="Pfam" id="PF04614">
    <property type="entry name" value="Pex19"/>
    <property type="match status" value="1"/>
</dbReference>
<evidence type="ECO:0000313" key="5">
    <source>
        <dbReference type="Proteomes" id="UP000887568"/>
    </source>
</evidence>
<dbReference type="RefSeq" id="XP_038062732.1">
    <property type="nucleotide sequence ID" value="XM_038206804.1"/>
</dbReference>
<comment type="similarity">
    <text evidence="1">Belongs to the peroxin-19 family.</text>
</comment>
<feature type="region of interest" description="Disordered" evidence="3">
    <location>
        <begin position="1"/>
        <end position="47"/>
    </location>
</feature>
<proteinExistence type="inferred from homology"/>
<evidence type="ECO:0000256" key="2">
    <source>
        <dbReference type="ARBA" id="ARBA00029688"/>
    </source>
</evidence>
<dbReference type="Proteomes" id="UP000887568">
    <property type="component" value="Unplaced"/>
</dbReference>
<dbReference type="GO" id="GO:0033328">
    <property type="term" value="F:peroxisome membrane targeting sequence binding"/>
    <property type="evidence" value="ECO:0007669"/>
    <property type="project" value="TreeGrafter"/>
</dbReference>
<reference evidence="4" key="1">
    <citation type="submission" date="2022-11" db="UniProtKB">
        <authorList>
            <consortium name="EnsemblMetazoa"/>
        </authorList>
    </citation>
    <scope>IDENTIFICATION</scope>
</reference>
<evidence type="ECO:0000256" key="3">
    <source>
        <dbReference type="SAM" id="MobiDB-lite"/>
    </source>
</evidence>
<dbReference type="AlphaFoldDB" id="A0A914AG86"/>
<sequence length="347" mass="37678">MIDQNLKMADHTGENVGEVVQTSPQKSNVDSETVKRTKEEDETNAELDDLLDSALKDFEKPKAVAADQELPDGKTEAVAGSSKTQAASQEAPPLPPGQEALFNQLFAGGDGATDFESVMSSVMSELGKDLGQDPGMNDDLLAKLLQGGGAEAFPGFGSAPPTEGATTSGNETLESTLGDTINRLVQSAQDLKDGNVPEEEVLRQMENMHLGDGSEGEMMPMMQHMMQSLLSKDILYPSLKEVVEKYPVWLDENQSTVKPEDFERYTQQFELMKRLCTEYESEQSTDSTDVKQQRMTRIMDLIQEMEGLGQPPTDIVGEGGTGLGLQFDGQGMPKIPGMPQGDQCSIM</sequence>
<dbReference type="GeneID" id="119733216"/>
<keyword evidence="5" id="KW-1185">Reference proteome</keyword>